<feature type="coiled-coil region" evidence="1">
    <location>
        <begin position="9"/>
        <end position="39"/>
    </location>
</feature>
<evidence type="ECO:0000313" key="4">
    <source>
        <dbReference type="Proteomes" id="UP001307849"/>
    </source>
</evidence>
<feature type="region of interest" description="Disordered" evidence="2">
    <location>
        <begin position="949"/>
        <end position="1072"/>
    </location>
</feature>
<keyword evidence="1" id="KW-0175">Coiled coil</keyword>
<keyword evidence="4" id="KW-1185">Reference proteome</keyword>
<name>A0AAN8NBA0_9PEZI</name>
<feature type="compositionally biased region" description="Polar residues" evidence="2">
    <location>
        <begin position="954"/>
        <end position="966"/>
    </location>
</feature>
<evidence type="ECO:0000313" key="3">
    <source>
        <dbReference type="EMBL" id="KAK6508513.1"/>
    </source>
</evidence>
<feature type="region of interest" description="Disordered" evidence="2">
    <location>
        <begin position="645"/>
        <end position="866"/>
    </location>
</feature>
<feature type="compositionally biased region" description="Polar residues" evidence="2">
    <location>
        <begin position="1257"/>
        <end position="1267"/>
    </location>
</feature>
<proteinExistence type="predicted"/>
<sequence length="1402" mass="157034">MNPLHAWIESDLEAELQRLEEASQQLRKQRNSAQTNRSRKISRYLKLKAAAKAEYQDQLRTDPKSKPTLESIPKSEHCKLAYDETLVAPKDWTPPRHVQSPLKEAKHHIQIVLITSKVDPGNPFEAIVTDGHVSIQALFKPCNGWAAYPALVKTGAVFQIRRYIFRFPGSCSNSWEEGLTRNDQLSLARNKQQEPKRPRSLKYPSIAASIGAYRWDDDFPPADGPLLEIEVSKILPTMEPRHDISPPSIQNNQDLMAIVDQFPVLPIRLPGLDLWSSEIIEEVAGIWYAEIAWYRFSQTINPREFRKLPRIKTTFLQRLQTDGKTKIAVRRAQRTIFESMYRTEGPIGRLFEIPQAFKDLRSLLKDKPQAPVLRIPGTNRPLLDQGYSTPPEEDSEIDFQTQGIITGTPQFATQFPSDRHTLKAKHDREVRNSLDLEKKIARFRFDLDPVECDNFAEIMRTLYARARQGHFETKRDISCVYRHISDFYAMKILAKVEITRVKPQASVVHTSRISEGKRKEEPTQKAKRPPEQPRLEASREEGSAIPPLPRVVNLSGREKLQAALTKIKKQQAIEAAQKASGSPVATPGNQSRSHSSAAILTSHRKGLEDKSFPKLAKKTSLKSVRSQENFKAPVARVSTPLVEGPMEGVTTHIASQSQDSSNGLQSKMGRLNTRRSMPTLLEGPRTQAGVKSTQDRSSTKRKAHERLSHPGPVADHSPRVSAPPPVSRSPIVLDSTPPLPEKDTPKLLRKETREASTRKNSVQNDPKPSTSDTRRNTSAIVEKKNVSPPPVPSDSEHERPRSVLQHSQPRKKMPHLQAIETGKSTSPPILHSPPVIIKVEPSDIGNAATGLPETGEPSRQDTEMAELPQPEDLLTRLNKMLQLIQNEKIQDTVLPERTRVPEDQAKELSRLTALWPIPKKELQKHMRPIPNFEPKHNVTRTCRFPEDFEPYDSTIETSTQPNTQTNRKGKGRADLDTNNRPKSPVPGEQYVFTLTNQSAQDDSDDAPVEGWESTPRSQLKDPFDRDNEVSENSDGESILDNVPPPRSAMQTPDLSGRQQTPKKMKSALVKTNTPVASLRRAVAEKYTPPVKRIVGVPLPSSPAGEDEFDDCAYQNPSAAAITAAIDSGQPSDSDEEMKGVQSVCVEREWGRKEGEEGKDKGQSEGQYEEECEEESQEESDEECEGEGENEVEEGGVVREGLGEEQSKDVDDDNEEFDDEEEQQGEESEAEEAEEEGEEGEEEEEEEVVEEEIEVQVFQTQSSPNLRHQTPHIREGQSDQLVKVTPRVISSSQLEYTETPHRSPNVSKRKADQISVSPVKAGSAVSPMIRGPKVLKIDGAEQVVETLVQRANAVIASSKEGVRQDLNISQEDLAKGLPGNRGSFRARLEQMQKEFFGSLSDSD</sequence>
<evidence type="ECO:0000256" key="1">
    <source>
        <dbReference type="SAM" id="Coils"/>
    </source>
</evidence>
<protein>
    <submittedName>
        <fullName evidence="3">Uncharacterized protein</fullName>
    </submittedName>
</protein>
<feature type="compositionally biased region" description="Basic and acidic residues" evidence="2">
    <location>
        <begin position="740"/>
        <end position="757"/>
    </location>
</feature>
<dbReference type="EMBL" id="JAVHJM010000008">
    <property type="protein sequence ID" value="KAK6508513.1"/>
    <property type="molecule type" value="Genomic_DNA"/>
</dbReference>
<feature type="compositionally biased region" description="Polar residues" evidence="2">
    <location>
        <begin position="1287"/>
        <end position="1305"/>
    </location>
</feature>
<gene>
    <name evidence="3" type="ORF">TWF506_010600</name>
</gene>
<feature type="region of interest" description="Disordered" evidence="2">
    <location>
        <begin position="505"/>
        <end position="552"/>
    </location>
</feature>
<feature type="compositionally biased region" description="Basic and acidic residues" evidence="2">
    <location>
        <begin position="512"/>
        <end position="542"/>
    </location>
</feature>
<feature type="compositionally biased region" description="Polar residues" evidence="2">
    <location>
        <begin position="1048"/>
        <end position="1059"/>
    </location>
</feature>
<feature type="compositionally biased region" description="Polar residues" evidence="2">
    <location>
        <begin position="652"/>
        <end position="665"/>
    </location>
</feature>
<evidence type="ECO:0000256" key="2">
    <source>
        <dbReference type="SAM" id="MobiDB-lite"/>
    </source>
</evidence>
<dbReference type="Proteomes" id="UP001307849">
    <property type="component" value="Unassembled WGS sequence"/>
</dbReference>
<feature type="compositionally biased region" description="Basic and acidic residues" evidence="2">
    <location>
        <begin position="1018"/>
        <end position="1028"/>
    </location>
</feature>
<feature type="compositionally biased region" description="Basic and acidic residues" evidence="2">
    <location>
        <begin position="1145"/>
        <end position="1162"/>
    </location>
</feature>
<feature type="compositionally biased region" description="Polar residues" evidence="2">
    <location>
        <begin position="758"/>
        <end position="779"/>
    </location>
</feature>
<feature type="compositionally biased region" description="Polar residues" evidence="2">
    <location>
        <begin position="587"/>
        <end position="599"/>
    </location>
</feature>
<feature type="region of interest" description="Disordered" evidence="2">
    <location>
        <begin position="1092"/>
        <end position="1324"/>
    </location>
</feature>
<comment type="caution">
    <text evidence="3">The sequence shown here is derived from an EMBL/GenBank/DDBJ whole genome shotgun (WGS) entry which is preliminary data.</text>
</comment>
<organism evidence="3 4">
    <name type="scientific">Arthrobotrys conoides</name>
    <dbReference type="NCBI Taxonomy" id="74498"/>
    <lineage>
        <taxon>Eukaryota</taxon>
        <taxon>Fungi</taxon>
        <taxon>Dikarya</taxon>
        <taxon>Ascomycota</taxon>
        <taxon>Pezizomycotina</taxon>
        <taxon>Orbiliomycetes</taxon>
        <taxon>Orbiliales</taxon>
        <taxon>Orbiliaceae</taxon>
        <taxon>Arthrobotrys</taxon>
    </lineage>
</organism>
<reference evidence="3 4" key="1">
    <citation type="submission" date="2019-10" db="EMBL/GenBank/DDBJ databases">
        <authorList>
            <person name="Palmer J.M."/>
        </authorList>
    </citation>
    <scope>NUCLEOTIDE SEQUENCE [LARGE SCALE GENOMIC DNA]</scope>
    <source>
        <strain evidence="3 4">TWF506</strain>
    </source>
</reference>
<feature type="compositionally biased region" description="Acidic residues" evidence="2">
    <location>
        <begin position="1209"/>
        <end position="1253"/>
    </location>
</feature>
<feature type="compositionally biased region" description="Acidic residues" evidence="2">
    <location>
        <begin position="1166"/>
        <end position="1193"/>
    </location>
</feature>
<feature type="region of interest" description="Disordered" evidence="2">
    <location>
        <begin position="574"/>
        <end position="629"/>
    </location>
</feature>
<accession>A0AAN8NBA0</accession>